<reference evidence="2" key="1">
    <citation type="submission" date="2019-09" db="EMBL/GenBank/DDBJ databases">
        <authorList>
            <person name="Chandra G."/>
            <person name="Truman W A."/>
        </authorList>
    </citation>
    <scope>NUCLEOTIDE SEQUENCE</scope>
    <source>
        <strain evidence="2">PS683</strain>
    </source>
</reference>
<organism evidence="2">
    <name type="scientific">Pseudomonas fluorescens</name>
    <dbReference type="NCBI Taxonomy" id="294"/>
    <lineage>
        <taxon>Bacteria</taxon>
        <taxon>Pseudomonadati</taxon>
        <taxon>Pseudomonadota</taxon>
        <taxon>Gammaproteobacteria</taxon>
        <taxon>Pseudomonadales</taxon>
        <taxon>Pseudomonadaceae</taxon>
        <taxon>Pseudomonas</taxon>
    </lineage>
</organism>
<sequence length="499" mass="55670">MSTIHEQAMNYVYQQVLQRLIGYFNREERTALQLLVQRIVVAAGGMEQVGDYKILVAHGGGEVSSYTLAMLRAAQLTIAGRAPRTFHLRVATLRYAGMTEGRLNSLNQGYGRLFLHDDPRVELLMVENQEVLPFNALRPASALGREASQRNMLMVGHLSAGDCRATLCSDTYLALGDFYQRVTTWNGGVHALVSGDTPRKQGQFLAWLKNTSQGAGVDVTEAWPSSLTGLFARMEELSMGYYREVYGEHYVAHENPSKTGYRHLSYIGVADLLDGVDLPSSPMLTEFMAFAPDPLGFHFSHPAYSNPLLMAHLRGLQAQCLRDLDYEEGVQGFLQQAAHYLSRMRMPESVLAEAGTREGRIQASTYAQQFFGHDETQLICLLFSPFIHHGERLEGYLRHCHPGMLVALPELHKVLQGKPCADMLQQWVTDTSGLPMPLLQHLYRKRPAVIACKAAVPWLMTASTPVNRPVDDTARRTAGRLRLSGGLPLHDQPDQRSQH</sequence>
<gene>
    <name evidence="2" type="ORF">PS683_01447</name>
</gene>
<protein>
    <submittedName>
        <fullName evidence="2">Uncharacterized protein</fullName>
    </submittedName>
</protein>
<dbReference type="AlphaFoldDB" id="A0A5E6MSI8"/>
<evidence type="ECO:0000313" key="2">
    <source>
        <dbReference type="EMBL" id="VVM13153.1"/>
    </source>
</evidence>
<proteinExistence type="predicted"/>
<feature type="region of interest" description="Disordered" evidence="1">
    <location>
        <begin position="480"/>
        <end position="499"/>
    </location>
</feature>
<dbReference type="EMBL" id="LR700641">
    <property type="protein sequence ID" value="VVM13153.1"/>
    <property type="molecule type" value="Genomic_DNA"/>
</dbReference>
<accession>A0A5E6MSI8</accession>
<name>A0A5E6MSI8_PSEFL</name>
<evidence type="ECO:0000256" key="1">
    <source>
        <dbReference type="SAM" id="MobiDB-lite"/>
    </source>
</evidence>